<dbReference type="GeneID" id="110734046"/>
<reference evidence="4" key="2">
    <citation type="submission" date="2021-03" db="UniProtKB">
        <authorList>
            <consortium name="EnsemblPlants"/>
        </authorList>
    </citation>
    <scope>IDENTIFICATION</scope>
</reference>
<dbReference type="InterPro" id="IPR029058">
    <property type="entry name" value="AB_hydrolase_fold"/>
</dbReference>
<dbReference type="PRINTS" id="PR00412">
    <property type="entry name" value="EPOXHYDRLASE"/>
</dbReference>
<dbReference type="InterPro" id="IPR000073">
    <property type="entry name" value="AB_hydrolase_1"/>
</dbReference>
<protein>
    <recommendedName>
        <fullName evidence="3">AB hydrolase-1 domain-containing protein</fullName>
    </recommendedName>
</protein>
<reference evidence="4" key="1">
    <citation type="journal article" date="2017" name="Nature">
        <title>The genome of Chenopodium quinoa.</title>
        <authorList>
            <person name="Jarvis D.E."/>
            <person name="Ho Y.S."/>
            <person name="Lightfoot D.J."/>
            <person name="Schmoeckel S.M."/>
            <person name="Li B."/>
            <person name="Borm T.J.A."/>
            <person name="Ohyanagi H."/>
            <person name="Mineta K."/>
            <person name="Michell C.T."/>
            <person name="Saber N."/>
            <person name="Kharbatia N.M."/>
            <person name="Rupper R.R."/>
            <person name="Sharp A.R."/>
            <person name="Dally N."/>
            <person name="Boughton B.A."/>
            <person name="Woo Y.H."/>
            <person name="Gao G."/>
            <person name="Schijlen E.G.W.M."/>
            <person name="Guo X."/>
            <person name="Momin A.A."/>
            <person name="Negrao S."/>
            <person name="Al-Babili S."/>
            <person name="Gehring C."/>
            <person name="Roessner U."/>
            <person name="Jung C."/>
            <person name="Murphy K."/>
            <person name="Arold S.T."/>
            <person name="Gojobori T."/>
            <person name="van der Linden C.G."/>
            <person name="van Loo E.N."/>
            <person name="Jellen E.N."/>
            <person name="Maughan P.J."/>
            <person name="Tester M."/>
        </authorList>
    </citation>
    <scope>NUCLEOTIDE SEQUENCE [LARGE SCALE GENOMIC DNA]</scope>
    <source>
        <strain evidence="4">cv. PI 614886</strain>
    </source>
</reference>
<sequence>MEQIQHKHVQVGSLKLHIAEIGTGHKVVLFLHGFPEIWYSWRHQMVAVAEAGYRAIAIDFRGYGMSDQPPEPEKTTLTDFVEDVVGVIDSLRIEKVFLVGKDFGAIIVSLVSVLHPERLSGFITLGVPFMLPGLTAVNSDHFPKGFYIIRWKEPGRAEADFGRFDVKTVIRYIYILFSGSELPLAGDDQEILDLVAPSTPLPPWFSEQDLSTYARLYENSGFRTALQVPYRSMYQSIDIPNPQVKAPALLIMGAKDYVLKFPGMEENIKSGAIKKSVPDLEIVFMPEGSHFVQEQLPDKVNELLISFINKHTTQ</sequence>
<name>A0A803MZ18_CHEQI</name>
<proteinExistence type="inferred from homology"/>
<dbReference type="Gramene" id="AUR62037595-RA">
    <property type="protein sequence ID" value="AUR62037595-RA:cds"/>
    <property type="gene ID" value="AUR62037595"/>
</dbReference>
<dbReference type="PRINTS" id="PR00111">
    <property type="entry name" value="ABHYDROLASE"/>
</dbReference>
<dbReference type="OMA" id="CHGFPGL"/>
<evidence type="ECO:0000313" key="4">
    <source>
        <dbReference type="EnsemblPlants" id="AUR62037595-RA:cds"/>
    </source>
</evidence>
<dbReference type="SMR" id="A0A803MZ18"/>
<gene>
    <name evidence="4" type="primary">LOC110734046</name>
</gene>
<dbReference type="EnsemblPlants" id="AUR62037595-RA">
    <property type="protein sequence ID" value="AUR62037595-RA:cds"/>
    <property type="gene ID" value="AUR62037595"/>
</dbReference>
<accession>A0A803MZ18</accession>
<evidence type="ECO:0000313" key="5">
    <source>
        <dbReference type="Proteomes" id="UP000596660"/>
    </source>
</evidence>
<dbReference type="InterPro" id="IPR000639">
    <property type="entry name" value="Epox_hydrolase-like"/>
</dbReference>
<comment type="similarity">
    <text evidence="2">Belongs to the AB hydrolase superfamily. Epoxide hydrolase family.</text>
</comment>
<dbReference type="OrthoDB" id="7130006at2759"/>
<evidence type="ECO:0000256" key="1">
    <source>
        <dbReference type="ARBA" id="ARBA00022801"/>
    </source>
</evidence>
<dbReference type="GO" id="GO:0016787">
    <property type="term" value="F:hydrolase activity"/>
    <property type="evidence" value="ECO:0007669"/>
    <property type="project" value="UniProtKB-KW"/>
</dbReference>
<dbReference type="SUPFAM" id="SSF53474">
    <property type="entry name" value="alpha/beta-Hydrolases"/>
    <property type="match status" value="1"/>
</dbReference>
<dbReference type="PANTHER" id="PTHR43329">
    <property type="entry name" value="EPOXIDE HYDROLASE"/>
    <property type="match status" value="1"/>
</dbReference>
<dbReference type="AlphaFoldDB" id="A0A803MZ18"/>
<organism evidence="4 5">
    <name type="scientific">Chenopodium quinoa</name>
    <name type="common">Quinoa</name>
    <dbReference type="NCBI Taxonomy" id="63459"/>
    <lineage>
        <taxon>Eukaryota</taxon>
        <taxon>Viridiplantae</taxon>
        <taxon>Streptophyta</taxon>
        <taxon>Embryophyta</taxon>
        <taxon>Tracheophyta</taxon>
        <taxon>Spermatophyta</taxon>
        <taxon>Magnoliopsida</taxon>
        <taxon>eudicotyledons</taxon>
        <taxon>Gunneridae</taxon>
        <taxon>Pentapetalae</taxon>
        <taxon>Caryophyllales</taxon>
        <taxon>Chenopodiaceae</taxon>
        <taxon>Chenopodioideae</taxon>
        <taxon>Atripliceae</taxon>
        <taxon>Chenopodium</taxon>
    </lineage>
</organism>
<dbReference type="Proteomes" id="UP000596660">
    <property type="component" value="Unplaced"/>
</dbReference>
<keyword evidence="5" id="KW-1185">Reference proteome</keyword>
<dbReference type="KEGG" id="cqi:110734046"/>
<keyword evidence="1" id="KW-0378">Hydrolase</keyword>
<dbReference type="Gene3D" id="3.40.50.1820">
    <property type="entry name" value="alpha/beta hydrolase"/>
    <property type="match status" value="1"/>
</dbReference>
<evidence type="ECO:0000256" key="2">
    <source>
        <dbReference type="ARBA" id="ARBA00038334"/>
    </source>
</evidence>
<feature type="domain" description="AB hydrolase-1" evidence="3">
    <location>
        <begin position="27"/>
        <end position="293"/>
    </location>
</feature>
<evidence type="ECO:0000259" key="3">
    <source>
        <dbReference type="Pfam" id="PF00561"/>
    </source>
</evidence>
<dbReference type="RefSeq" id="XP_021769800.1">
    <property type="nucleotide sequence ID" value="XM_021914108.1"/>
</dbReference>
<dbReference type="Pfam" id="PF00561">
    <property type="entry name" value="Abhydrolase_1"/>
    <property type="match status" value="1"/>
</dbReference>